<dbReference type="EMBL" id="QXGF01002229">
    <property type="protein sequence ID" value="KAE8925584.1"/>
    <property type="molecule type" value="Genomic_DNA"/>
</dbReference>
<dbReference type="GO" id="GO:0000166">
    <property type="term" value="F:nucleotide binding"/>
    <property type="evidence" value="ECO:0007669"/>
    <property type="project" value="UniProtKB-KW"/>
</dbReference>
<protein>
    <recommendedName>
        <fullName evidence="6">GDP-D-glucose phosphorylase 1</fullName>
        <ecNumber evidence="5">2.7.7.78</ecNumber>
    </recommendedName>
</protein>
<evidence type="ECO:0000313" key="24">
    <source>
        <dbReference type="Proteomes" id="UP000440732"/>
    </source>
</evidence>
<dbReference type="GO" id="GO:0080048">
    <property type="term" value="F:GDP-D-glucose phosphorylase activity"/>
    <property type="evidence" value="ECO:0007669"/>
    <property type="project" value="UniProtKB-EC"/>
</dbReference>
<evidence type="ECO:0000256" key="12">
    <source>
        <dbReference type="ARBA" id="ARBA00022801"/>
    </source>
</evidence>
<dbReference type="GO" id="GO:0016787">
    <property type="term" value="F:hydrolase activity"/>
    <property type="evidence" value="ECO:0007669"/>
    <property type="project" value="UniProtKB-KW"/>
</dbReference>
<dbReference type="InterPro" id="IPR058866">
    <property type="entry name" value="GDPGP1_N"/>
</dbReference>
<dbReference type="Proteomes" id="UP000440367">
    <property type="component" value="Unassembled WGS sequence"/>
</dbReference>
<evidence type="ECO:0000313" key="25">
    <source>
        <dbReference type="Proteomes" id="UP000441208"/>
    </source>
</evidence>
<dbReference type="EMBL" id="QXGE01002224">
    <property type="protein sequence ID" value="KAE9283740.1"/>
    <property type="molecule type" value="Genomic_DNA"/>
</dbReference>
<evidence type="ECO:0000256" key="3">
    <source>
        <dbReference type="ARBA" id="ARBA00004496"/>
    </source>
</evidence>
<evidence type="ECO:0000313" key="19">
    <source>
        <dbReference type="EMBL" id="KAE9191472.1"/>
    </source>
</evidence>
<dbReference type="Proteomes" id="UP000441208">
    <property type="component" value="Unassembled WGS sequence"/>
</dbReference>
<comment type="similarity">
    <text evidence="4">Belongs to the GDPGP1 family.</text>
</comment>
<evidence type="ECO:0000313" key="21">
    <source>
        <dbReference type="Proteomes" id="UP000429523"/>
    </source>
</evidence>
<evidence type="ECO:0000256" key="4">
    <source>
        <dbReference type="ARBA" id="ARBA00006451"/>
    </source>
</evidence>
<keyword evidence="11" id="KW-0547">Nucleotide-binding</keyword>
<sequence>MAARRSLDELLLRRWDLAASNDVMRTDVNETIRRRIPGDLGLVVQFNPSHVKSKRPADQQLVTPVKPTTEGFNFTKAKTTEFLSGLHFITDDAQCIPVVQPVEMEGDGGSEVEHFVLVNVSPLVRGHLLFVLDMNLIRPQEMSEKFLLYALSISQSMQNETFALGFNSAGAWSSVSHFHLQGFFFPKIEGGGSTNFPVVAQPREEVFRASGAIVNVIPKWKTTCFVIEPEDGGTDAAEPVIRTAWALLALLQAREIPHNLLVVGKMVFVFPRQQQCENGVGLFTDETSTDASVHSATVHAGRLRIAVAELSGLVIAGDQVAYNHLTEKIFNTILQNEISLPTNEEAVLINEWETSLQ</sequence>
<dbReference type="Pfam" id="PF26216">
    <property type="entry name" value="GDPGP1_C"/>
    <property type="match status" value="1"/>
</dbReference>
<keyword evidence="9" id="KW-0808">Transferase</keyword>
<feature type="domain" description="GDPGP1-like C-terminal" evidence="13">
    <location>
        <begin position="201"/>
        <end position="344"/>
    </location>
</feature>
<keyword evidence="7" id="KW-0963">Cytoplasm</keyword>
<evidence type="ECO:0000256" key="5">
    <source>
        <dbReference type="ARBA" id="ARBA00012507"/>
    </source>
</evidence>
<dbReference type="GO" id="GO:0006006">
    <property type="term" value="P:glucose metabolic process"/>
    <property type="evidence" value="ECO:0007669"/>
    <property type="project" value="TreeGrafter"/>
</dbReference>
<dbReference type="EMBL" id="QXGA01002503">
    <property type="protein sequence ID" value="KAE9096509.1"/>
    <property type="molecule type" value="Genomic_DNA"/>
</dbReference>
<comment type="catalytic activity">
    <reaction evidence="1">
        <text>GDP-alpha-D-glucose + phosphate = alpha-D-glucose 1-phosphate + GDP + H(+)</text>
        <dbReference type="Rhea" id="RHEA:30387"/>
        <dbReference type="ChEBI" id="CHEBI:15378"/>
        <dbReference type="ChEBI" id="CHEBI:43474"/>
        <dbReference type="ChEBI" id="CHEBI:58189"/>
        <dbReference type="ChEBI" id="CHEBI:58601"/>
        <dbReference type="ChEBI" id="CHEBI:62230"/>
        <dbReference type="EC" id="2.7.7.78"/>
    </reaction>
</comment>
<evidence type="ECO:0000313" key="18">
    <source>
        <dbReference type="EMBL" id="KAE9096509.1"/>
    </source>
</evidence>
<evidence type="ECO:0000313" key="15">
    <source>
        <dbReference type="EMBL" id="KAE8925584.1"/>
    </source>
</evidence>
<keyword evidence="12" id="KW-0378">Hydrolase</keyword>
<keyword evidence="10" id="KW-0548">Nucleotidyltransferase</keyword>
<dbReference type="Pfam" id="PF26217">
    <property type="entry name" value="GDPGP1_N"/>
    <property type="match status" value="1"/>
</dbReference>
<dbReference type="Proteomes" id="UP000440732">
    <property type="component" value="Unassembled WGS sequence"/>
</dbReference>
<dbReference type="InterPro" id="IPR058865">
    <property type="entry name" value="GDPGP1_C"/>
</dbReference>
<evidence type="ECO:0000256" key="2">
    <source>
        <dbReference type="ARBA" id="ARBA00003049"/>
    </source>
</evidence>
<comment type="caution">
    <text evidence="19">The sequence shown here is derived from an EMBL/GenBank/DDBJ whole genome shotgun (WGS) entry which is preliminary data.</text>
</comment>
<dbReference type="EC" id="2.7.7.78" evidence="5"/>
<evidence type="ECO:0000256" key="6">
    <source>
        <dbReference type="ARBA" id="ARBA00018857"/>
    </source>
</evidence>
<dbReference type="Proteomes" id="UP000488956">
    <property type="component" value="Unassembled WGS sequence"/>
</dbReference>
<dbReference type="Proteomes" id="UP000429523">
    <property type="component" value="Unassembled WGS sequence"/>
</dbReference>
<name>A0A6A3WUT3_9STRA</name>
<evidence type="ECO:0000259" key="13">
    <source>
        <dbReference type="Pfam" id="PF26216"/>
    </source>
</evidence>
<comment type="function">
    <text evidence="2">Specific and highly efficient GDP-D-glucose phosphorylase regulating the levels of GDP-D-glucose in cells.</text>
</comment>
<dbReference type="InterPro" id="IPR026506">
    <property type="entry name" value="GDPGP"/>
</dbReference>
<evidence type="ECO:0000256" key="9">
    <source>
        <dbReference type="ARBA" id="ARBA00022679"/>
    </source>
</evidence>
<dbReference type="GO" id="GO:0005737">
    <property type="term" value="C:cytoplasm"/>
    <property type="evidence" value="ECO:0007669"/>
    <property type="project" value="UniProtKB-SubCell"/>
</dbReference>
<reference evidence="21 22" key="1">
    <citation type="submission" date="2018-08" db="EMBL/GenBank/DDBJ databases">
        <title>Genomic investigation of the strawberry pathogen Phytophthora fragariae indicates pathogenicity is determined by transcriptional variation in three key races.</title>
        <authorList>
            <person name="Adams T.M."/>
            <person name="Armitage A.D."/>
            <person name="Sobczyk M.K."/>
            <person name="Bates H.J."/>
            <person name="Dunwell J.M."/>
            <person name="Nellist C.F."/>
            <person name="Harrison R.J."/>
        </authorList>
    </citation>
    <scope>NUCLEOTIDE SEQUENCE [LARGE SCALE GENOMIC DNA]</scope>
    <source>
        <strain evidence="20 22">A4</strain>
        <strain evidence="19 23">BC-1</strain>
        <strain evidence="18 24">NOV-5</strain>
        <strain evidence="17 25">NOV-71</strain>
        <strain evidence="15 21">NOV-9</strain>
        <strain evidence="16 26">ONT-3</strain>
    </source>
</reference>
<evidence type="ECO:0000256" key="11">
    <source>
        <dbReference type="ARBA" id="ARBA00022741"/>
    </source>
</evidence>
<dbReference type="PANTHER" id="PTHR20884:SF8">
    <property type="entry name" value="GDP-D-GLUCOSE PHOSPHORYLASE 1"/>
    <property type="match status" value="1"/>
</dbReference>
<dbReference type="EMBL" id="QXFZ01002222">
    <property type="protein sequence ID" value="KAE9079358.1"/>
    <property type="molecule type" value="Genomic_DNA"/>
</dbReference>
<evidence type="ECO:0000313" key="26">
    <source>
        <dbReference type="Proteomes" id="UP000488956"/>
    </source>
</evidence>
<dbReference type="EMBL" id="QXGD01002239">
    <property type="protein sequence ID" value="KAE9191472.1"/>
    <property type="molecule type" value="Genomic_DNA"/>
</dbReference>
<feature type="domain" description="GDPGP1-like N-terminal" evidence="14">
    <location>
        <begin position="7"/>
        <end position="182"/>
    </location>
</feature>
<dbReference type="GO" id="GO:0005085">
    <property type="term" value="F:guanyl-nucleotide exchange factor activity"/>
    <property type="evidence" value="ECO:0007669"/>
    <property type="project" value="UniProtKB-KW"/>
</dbReference>
<evidence type="ECO:0000313" key="17">
    <source>
        <dbReference type="EMBL" id="KAE9079358.1"/>
    </source>
</evidence>
<organism evidence="19 23">
    <name type="scientific">Phytophthora fragariae</name>
    <dbReference type="NCBI Taxonomy" id="53985"/>
    <lineage>
        <taxon>Eukaryota</taxon>
        <taxon>Sar</taxon>
        <taxon>Stramenopiles</taxon>
        <taxon>Oomycota</taxon>
        <taxon>Peronosporomycetes</taxon>
        <taxon>Peronosporales</taxon>
        <taxon>Peronosporaceae</taxon>
        <taxon>Phytophthora</taxon>
    </lineage>
</organism>
<comment type="subcellular location">
    <subcellularLocation>
        <location evidence="3">Cytoplasm</location>
    </subcellularLocation>
</comment>
<proteinExistence type="inferred from homology"/>
<dbReference type="AlphaFoldDB" id="A0A6A3WUT3"/>
<evidence type="ECO:0000313" key="22">
    <source>
        <dbReference type="Proteomes" id="UP000437068"/>
    </source>
</evidence>
<evidence type="ECO:0000256" key="10">
    <source>
        <dbReference type="ARBA" id="ARBA00022695"/>
    </source>
</evidence>
<evidence type="ECO:0000256" key="8">
    <source>
        <dbReference type="ARBA" id="ARBA00022658"/>
    </source>
</evidence>
<keyword evidence="8" id="KW-0344">Guanine-nucleotide releasing factor</keyword>
<evidence type="ECO:0000259" key="14">
    <source>
        <dbReference type="Pfam" id="PF26217"/>
    </source>
</evidence>
<dbReference type="Proteomes" id="UP000437068">
    <property type="component" value="Unassembled WGS sequence"/>
</dbReference>
<accession>A0A6A3WUT3</accession>
<dbReference type="EMBL" id="QXFX01002240">
    <property type="protein sequence ID" value="KAE9079114.1"/>
    <property type="molecule type" value="Genomic_DNA"/>
</dbReference>
<gene>
    <name evidence="20" type="ORF">PF001_g22713</name>
    <name evidence="19" type="ORF">PF002_g24492</name>
    <name evidence="18" type="ORF">PF006_g23768</name>
    <name evidence="17" type="ORF">PF007_g23487</name>
    <name evidence="15" type="ORF">PF009_g24212</name>
    <name evidence="16" type="ORF">PF010_g22872</name>
</gene>
<evidence type="ECO:0000313" key="23">
    <source>
        <dbReference type="Proteomes" id="UP000440367"/>
    </source>
</evidence>
<evidence type="ECO:0000256" key="7">
    <source>
        <dbReference type="ARBA" id="ARBA00022490"/>
    </source>
</evidence>
<dbReference type="PANTHER" id="PTHR20884">
    <property type="entry name" value="GDP-D-GLUCOSE PHOSPHORYLASE 1"/>
    <property type="match status" value="1"/>
</dbReference>
<evidence type="ECO:0000256" key="1">
    <source>
        <dbReference type="ARBA" id="ARBA00000063"/>
    </source>
</evidence>
<evidence type="ECO:0000313" key="20">
    <source>
        <dbReference type="EMBL" id="KAE9283740.1"/>
    </source>
</evidence>
<evidence type="ECO:0000313" key="16">
    <source>
        <dbReference type="EMBL" id="KAE9079114.1"/>
    </source>
</evidence>